<proteinExistence type="predicted"/>
<dbReference type="EMBL" id="KB454574">
    <property type="protein sequence ID" value="EME26221.1"/>
    <property type="molecule type" value="Genomic_DNA"/>
</dbReference>
<name>M2VSU0_GALSU</name>
<dbReference type="KEGG" id="gsl:Gasu_61350"/>
<organism evidence="1 2">
    <name type="scientific">Galdieria sulphuraria</name>
    <name type="common">Red alga</name>
    <dbReference type="NCBI Taxonomy" id="130081"/>
    <lineage>
        <taxon>Eukaryota</taxon>
        <taxon>Rhodophyta</taxon>
        <taxon>Bangiophyceae</taxon>
        <taxon>Galdieriales</taxon>
        <taxon>Galdieriaceae</taxon>
        <taxon>Galdieria</taxon>
    </lineage>
</organism>
<evidence type="ECO:0000313" key="2">
    <source>
        <dbReference type="Proteomes" id="UP000030680"/>
    </source>
</evidence>
<gene>
    <name evidence="1" type="ORF">Gasu_61350</name>
</gene>
<accession>M2VSU0</accession>
<dbReference type="Gramene" id="EME26221">
    <property type="protein sequence ID" value="EME26221"/>
    <property type="gene ID" value="Gasu_61350"/>
</dbReference>
<dbReference type="GeneID" id="17085210"/>
<dbReference type="Proteomes" id="UP000030680">
    <property type="component" value="Unassembled WGS sequence"/>
</dbReference>
<reference evidence="2" key="1">
    <citation type="journal article" date="2013" name="Science">
        <title>Gene transfer from bacteria and archaea facilitated evolution of an extremophilic eukaryote.</title>
        <authorList>
            <person name="Schonknecht G."/>
            <person name="Chen W.H."/>
            <person name="Ternes C.M."/>
            <person name="Barbier G.G."/>
            <person name="Shrestha R.P."/>
            <person name="Stanke M."/>
            <person name="Brautigam A."/>
            <person name="Baker B.J."/>
            <person name="Banfield J.F."/>
            <person name="Garavito R.M."/>
            <person name="Carr K."/>
            <person name="Wilkerson C."/>
            <person name="Rensing S.A."/>
            <person name="Gagneul D."/>
            <person name="Dickenson N.E."/>
            <person name="Oesterhelt C."/>
            <person name="Lercher M.J."/>
            <person name="Weber A.P."/>
        </authorList>
    </citation>
    <scope>NUCLEOTIDE SEQUENCE [LARGE SCALE GENOMIC DNA]</scope>
    <source>
        <strain evidence="2">074W</strain>
    </source>
</reference>
<dbReference type="RefSeq" id="XP_005702741.1">
    <property type="nucleotide sequence ID" value="XM_005702684.1"/>
</dbReference>
<protein>
    <submittedName>
        <fullName evidence="1">Archaeal ATPase</fullName>
    </submittedName>
</protein>
<evidence type="ECO:0000313" key="1">
    <source>
        <dbReference type="EMBL" id="EME26221.1"/>
    </source>
</evidence>
<keyword evidence="2" id="KW-1185">Reference proteome</keyword>
<dbReference type="AlphaFoldDB" id="M2VSU0"/>
<sequence length="166" mass="19339">MSAVDNVDILRKIGKANREEFSKDFSVWCKTVFESMSNEYVSSLEAAQSNVISRVARHMGWRINDENRMRMEGFQSSIQLEKDKTRREQVSSGINTHFDWKEFLCKSALLPEEVATRYALTFPRIFGDNPQVIRRKSLELMGIPEQYIQKILRAAVLLKENTEMKE</sequence>